<name>A0A8J8MML2_9FIRM</name>
<gene>
    <name evidence="2" type="ORF">HZI73_19330</name>
</gene>
<feature type="signal peptide" evidence="1">
    <location>
        <begin position="1"/>
        <end position="22"/>
    </location>
</feature>
<dbReference type="Proteomes" id="UP000683246">
    <property type="component" value="Chromosome"/>
</dbReference>
<evidence type="ECO:0000313" key="3">
    <source>
        <dbReference type="Proteomes" id="UP000683246"/>
    </source>
</evidence>
<dbReference type="KEGG" id="vpy:HZI73_19330"/>
<organism evidence="2 3">
    <name type="scientific">Vallitalea pronyensis</name>
    <dbReference type="NCBI Taxonomy" id="1348613"/>
    <lineage>
        <taxon>Bacteria</taxon>
        <taxon>Bacillati</taxon>
        <taxon>Bacillota</taxon>
        <taxon>Clostridia</taxon>
        <taxon>Lachnospirales</taxon>
        <taxon>Vallitaleaceae</taxon>
        <taxon>Vallitalea</taxon>
    </lineage>
</organism>
<proteinExistence type="predicted"/>
<feature type="chain" id="PRO_5038592390" evidence="1">
    <location>
        <begin position="23"/>
        <end position="246"/>
    </location>
</feature>
<protein>
    <submittedName>
        <fullName evidence="2">Uncharacterized protein</fullName>
    </submittedName>
</protein>
<dbReference type="PROSITE" id="PS51257">
    <property type="entry name" value="PROKAR_LIPOPROTEIN"/>
    <property type="match status" value="1"/>
</dbReference>
<evidence type="ECO:0000256" key="1">
    <source>
        <dbReference type="SAM" id="SignalP"/>
    </source>
</evidence>
<evidence type="ECO:0000313" key="2">
    <source>
        <dbReference type="EMBL" id="QUI24316.1"/>
    </source>
</evidence>
<dbReference type="AlphaFoldDB" id="A0A8J8MML2"/>
<accession>A0A8J8MML2</accession>
<keyword evidence="1" id="KW-0732">Signal</keyword>
<reference evidence="2" key="1">
    <citation type="submission" date="2020-07" db="EMBL/GenBank/DDBJ databases">
        <title>Vallitalea pronyensis genome.</title>
        <authorList>
            <person name="Postec A."/>
        </authorList>
    </citation>
    <scope>NUCLEOTIDE SEQUENCE</scope>
    <source>
        <strain evidence="2">FatNI3</strain>
    </source>
</reference>
<dbReference type="RefSeq" id="WP_212695010.1">
    <property type="nucleotide sequence ID" value="NZ_CP058649.1"/>
</dbReference>
<dbReference type="EMBL" id="CP058649">
    <property type="protein sequence ID" value="QUI24316.1"/>
    <property type="molecule type" value="Genomic_DNA"/>
</dbReference>
<keyword evidence="3" id="KW-1185">Reference proteome</keyword>
<sequence length="246" mass="27334">MMSRKICIVTILLCLVTLSGCAQSSQPAPDKDMKNDPSSLSFDYDFEENMHGWTSGFSGISEHYLSKGYDMNFTHGDYTYMDTTNKGIYLAGNNLESDLFMYTMKKFGKPDGLSPLTAYAVHLRFDAISTMPTHIDDDPEKQIYVKAGVVNVLPEPELTVENNENFYRVNLDKGEPSADGNDLSTLGSVAIGSSHEQIYGQKAFEKTFYVSTNNLSELWVVIGTDTSREGSSSIYIDNVQVSITKE</sequence>